<dbReference type="InterPro" id="IPR000073">
    <property type="entry name" value="AB_hydrolase_1"/>
</dbReference>
<evidence type="ECO:0000313" key="3">
    <source>
        <dbReference type="Proteomes" id="UP000683575"/>
    </source>
</evidence>
<reference evidence="2" key="1">
    <citation type="submission" date="2021-06" db="EMBL/GenBank/DDBJ databases">
        <title>Complete genome sequence of Nocardioides sp. G188.</title>
        <authorList>
            <person name="Im W.-T."/>
        </authorList>
    </citation>
    <scope>NUCLEOTIDE SEQUENCE</scope>
    <source>
        <strain evidence="2">G188</strain>
    </source>
</reference>
<dbReference type="Proteomes" id="UP000683575">
    <property type="component" value="Chromosome"/>
</dbReference>
<proteinExistence type="predicted"/>
<accession>A0A975Y143</accession>
<dbReference type="EMBL" id="CP077062">
    <property type="protein sequence ID" value="QWZ08989.1"/>
    <property type="molecule type" value="Genomic_DNA"/>
</dbReference>
<organism evidence="2 3">
    <name type="scientific">Nocardioides panacis</name>
    <dbReference type="NCBI Taxonomy" id="2849501"/>
    <lineage>
        <taxon>Bacteria</taxon>
        <taxon>Bacillati</taxon>
        <taxon>Actinomycetota</taxon>
        <taxon>Actinomycetes</taxon>
        <taxon>Propionibacteriales</taxon>
        <taxon>Nocardioidaceae</taxon>
        <taxon>Nocardioides</taxon>
    </lineage>
</organism>
<dbReference type="Pfam" id="PF12697">
    <property type="entry name" value="Abhydrolase_6"/>
    <property type="match status" value="1"/>
</dbReference>
<evidence type="ECO:0000259" key="1">
    <source>
        <dbReference type="Pfam" id="PF12697"/>
    </source>
</evidence>
<sequence length="203" mass="21702">MTGRPEGLVLMLHGGKADGLTEVDDGSASWRRARWMGEHVSGRLNRAGASVWLLRYAVRGWNERVASPPSPVPDARWALDEVRRELGDVPVVLLGHSMGGRTAVAVADDPSVVGVVALAPWLPPGEPVGPLAGKAFAAAHGRSDKITSFRQTRAFCHAAREVASSVELVDRGRVGHYMFRDIPGWNAFAVSRSLAQLGVSLPA</sequence>
<dbReference type="AlphaFoldDB" id="A0A975Y143"/>
<gene>
    <name evidence="2" type="ORF">KRR39_03930</name>
</gene>
<evidence type="ECO:0000313" key="2">
    <source>
        <dbReference type="EMBL" id="QWZ08989.1"/>
    </source>
</evidence>
<keyword evidence="3" id="KW-1185">Reference proteome</keyword>
<feature type="domain" description="AB hydrolase-1" evidence="1">
    <location>
        <begin position="9"/>
        <end position="166"/>
    </location>
</feature>
<protein>
    <submittedName>
        <fullName evidence="2">Lysophospholipase</fullName>
    </submittedName>
</protein>
<dbReference type="RefSeq" id="WP_216940835.1">
    <property type="nucleotide sequence ID" value="NZ_CP077062.1"/>
</dbReference>
<dbReference type="KEGG" id="nps:KRR39_03930"/>
<name>A0A975Y143_9ACTN</name>